<proteinExistence type="inferred from homology"/>
<dbReference type="NCBIfam" id="NF002341">
    <property type="entry name" value="PRK01305.1-1"/>
    <property type="match status" value="1"/>
</dbReference>
<dbReference type="PIRSF" id="PIRSF037208">
    <property type="entry name" value="ATE_pro_prd"/>
    <property type="match status" value="1"/>
</dbReference>
<dbReference type="InterPro" id="IPR007471">
    <property type="entry name" value="N-end_Aminoacyl_Trfase_N"/>
</dbReference>
<comment type="subcellular location">
    <subcellularLocation>
        <location evidence="4">Cytoplasm</location>
    </subcellularLocation>
</comment>
<evidence type="ECO:0000313" key="8">
    <source>
        <dbReference type="Proteomes" id="UP001139971"/>
    </source>
</evidence>
<dbReference type="Gene3D" id="3.40.630.30">
    <property type="match status" value="1"/>
</dbReference>
<dbReference type="GO" id="GO:0005737">
    <property type="term" value="C:cytoplasm"/>
    <property type="evidence" value="ECO:0007669"/>
    <property type="project" value="UniProtKB-SubCell"/>
</dbReference>
<evidence type="ECO:0000256" key="2">
    <source>
        <dbReference type="ARBA" id="ARBA00022679"/>
    </source>
</evidence>
<accession>A0A9X3YHX0</accession>
<comment type="function">
    <text evidence="4">Functions in the N-end rule pathway of protein degradation where it conjugates Leu from its aminoacyl-tRNA to the N-termini of proteins containing an N-terminal aspartate or glutamate.</text>
</comment>
<dbReference type="Pfam" id="PF04376">
    <property type="entry name" value="ATE_N"/>
    <property type="match status" value="1"/>
</dbReference>
<comment type="similarity">
    <text evidence="4">Belongs to the R-transferase family. Bpt subfamily.</text>
</comment>
<evidence type="ECO:0000256" key="3">
    <source>
        <dbReference type="ARBA" id="ARBA00023315"/>
    </source>
</evidence>
<feature type="domain" description="N-end aminoacyl transferase N-terminal" evidence="5">
    <location>
        <begin position="14"/>
        <end position="84"/>
    </location>
</feature>
<keyword evidence="3 4" id="KW-0012">Acyltransferase</keyword>
<comment type="caution">
    <text evidence="7">The sequence shown here is derived from an EMBL/GenBank/DDBJ whole genome shotgun (WGS) entry which is preliminary data.</text>
</comment>
<keyword evidence="8" id="KW-1185">Reference proteome</keyword>
<dbReference type="RefSeq" id="WP_263543153.1">
    <property type="nucleotide sequence ID" value="NZ_JAOVZO020000003.1"/>
</dbReference>
<dbReference type="PANTHER" id="PTHR21367">
    <property type="entry name" value="ARGININE-TRNA-PROTEIN TRANSFERASE 1"/>
    <property type="match status" value="1"/>
</dbReference>
<dbReference type="AlphaFoldDB" id="A0A9X3YHX0"/>
<evidence type="ECO:0000256" key="1">
    <source>
        <dbReference type="ARBA" id="ARBA00022490"/>
    </source>
</evidence>
<dbReference type="InterPro" id="IPR017138">
    <property type="entry name" value="Asp_Glu_LeuTrfase"/>
</dbReference>
<dbReference type="PANTHER" id="PTHR21367:SF1">
    <property type="entry name" value="ARGINYL-TRNA--PROTEIN TRANSFERASE 1"/>
    <property type="match status" value="1"/>
</dbReference>
<comment type="catalytic activity">
    <reaction evidence="4">
        <text>N-terminal L-aspartyl-[protein] + L-leucyl-tRNA(Leu) = N-terminal L-leucyl-L-aspartyl-[protein] + tRNA(Leu) + H(+)</text>
        <dbReference type="Rhea" id="RHEA:50420"/>
        <dbReference type="Rhea" id="RHEA-COMP:9613"/>
        <dbReference type="Rhea" id="RHEA-COMP:9622"/>
        <dbReference type="Rhea" id="RHEA-COMP:12669"/>
        <dbReference type="Rhea" id="RHEA-COMP:12674"/>
        <dbReference type="ChEBI" id="CHEBI:15378"/>
        <dbReference type="ChEBI" id="CHEBI:64720"/>
        <dbReference type="ChEBI" id="CHEBI:78442"/>
        <dbReference type="ChEBI" id="CHEBI:78494"/>
        <dbReference type="ChEBI" id="CHEBI:133042"/>
        <dbReference type="EC" id="2.3.2.29"/>
    </reaction>
</comment>
<dbReference type="Pfam" id="PF04377">
    <property type="entry name" value="ATE_C"/>
    <property type="match status" value="1"/>
</dbReference>
<dbReference type="HAMAP" id="MF_00689">
    <property type="entry name" value="Bpt"/>
    <property type="match status" value="1"/>
</dbReference>
<dbReference type="InterPro" id="IPR007472">
    <property type="entry name" value="N-end_Aminoacyl_Trfase_C"/>
</dbReference>
<dbReference type="EC" id="2.3.2.29" evidence="4"/>
<dbReference type="InterPro" id="IPR030700">
    <property type="entry name" value="N-end_Aminoacyl_Trfase"/>
</dbReference>
<dbReference type="GO" id="GO:0008914">
    <property type="term" value="F:leucyl-tRNA--protein transferase activity"/>
    <property type="evidence" value="ECO:0007669"/>
    <property type="project" value="UniProtKB-UniRule"/>
</dbReference>
<reference evidence="7" key="1">
    <citation type="submission" date="2023-02" db="EMBL/GenBank/DDBJ databases">
        <title>Tahibacter soli sp. nov. isolated from soil.</title>
        <authorList>
            <person name="Baek J.H."/>
            <person name="Lee J.K."/>
            <person name="Choi D.G."/>
            <person name="Jeon C.O."/>
        </authorList>
    </citation>
    <scope>NUCLEOTIDE SEQUENCE</scope>
    <source>
        <strain evidence="7">BL</strain>
    </source>
</reference>
<dbReference type="Proteomes" id="UP001139971">
    <property type="component" value="Unassembled WGS sequence"/>
</dbReference>
<dbReference type="InterPro" id="IPR016181">
    <property type="entry name" value="Acyl_CoA_acyltransferase"/>
</dbReference>
<dbReference type="SUPFAM" id="SSF55729">
    <property type="entry name" value="Acyl-CoA N-acyltransferases (Nat)"/>
    <property type="match status" value="1"/>
</dbReference>
<evidence type="ECO:0000313" key="7">
    <source>
        <dbReference type="EMBL" id="MDC8011884.1"/>
    </source>
</evidence>
<dbReference type="NCBIfam" id="NF002346">
    <property type="entry name" value="PRK01305.2-3"/>
    <property type="match status" value="1"/>
</dbReference>
<evidence type="ECO:0000256" key="4">
    <source>
        <dbReference type="HAMAP-Rule" id="MF_00689"/>
    </source>
</evidence>
<feature type="domain" description="N-end rule aminoacyl transferase C-terminal" evidence="6">
    <location>
        <begin position="104"/>
        <end position="225"/>
    </location>
</feature>
<dbReference type="NCBIfam" id="NF002342">
    <property type="entry name" value="PRK01305.1-3"/>
    <property type="match status" value="1"/>
</dbReference>
<dbReference type="GO" id="GO:0004057">
    <property type="term" value="F:arginyl-tRNA--protein transferase activity"/>
    <property type="evidence" value="ECO:0007669"/>
    <property type="project" value="InterPro"/>
</dbReference>
<dbReference type="GO" id="GO:0071596">
    <property type="term" value="P:ubiquitin-dependent protein catabolic process via the N-end rule pathway"/>
    <property type="evidence" value="ECO:0007669"/>
    <property type="project" value="InterPro"/>
</dbReference>
<name>A0A9X3YHX0_9GAMM</name>
<evidence type="ECO:0000259" key="5">
    <source>
        <dbReference type="Pfam" id="PF04376"/>
    </source>
</evidence>
<comment type="catalytic activity">
    <reaction evidence="4">
        <text>N-terminal L-glutamyl-[protein] + L-leucyl-tRNA(Leu) = N-terminal L-leucyl-L-glutamyl-[protein] + tRNA(Leu) + H(+)</text>
        <dbReference type="Rhea" id="RHEA:50412"/>
        <dbReference type="Rhea" id="RHEA-COMP:9613"/>
        <dbReference type="Rhea" id="RHEA-COMP:9622"/>
        <dbReference type="Rhea" id="RHEA-COMP:12664"/>
        <dbReference type="Rhea" id="RHEA-COMP:12668"/>
        <dbReference type="ChEBI" id="CHEBI:15378"/>
        <dbReference type="ChEBI" id="CHEBI:64721"/>
        <dbReference type="ChEBI" id="CHEBI:78442"/>
        <dbReference type="ChEBI" id="CHEBI:78494"/>
        <dbReference type="ChEBI" id="CHEBI:133041"/>
        <dbReference type="EC" id="2.3.2.29"/>
    </reaction>
</comment>
<gene>
    <name evidence="4" type="primary">bpt</name>
    <name evidence="7" type="ORF">OD750_004915</name>
</gene>
<evidence type="ECO:0000259" key="6">
    <source>
        <dbReference type="Pfam" id="PF04377"/>
    </source>
</evidence>
<sequence length="244" mass="27271">MKSEVVRLFQTLPHDCGYYADRSAQNLVIDPSAPNLAAIYGLALTRGFRRAGGHVYHPHCAQCRACVPCRVPAAAFVPNRSQRRCLARNADLAVADVPAAYTAEYFHLYRRYLDARHADGGMDHPAPDDFARFLYTHWSPTRFLELRKDGRLLGVAVTDVCAEGLSAVYTFYDPAETARGLGTFAILQQLAWARRAGLAHLYLGYWIAGHPKMDYKRLYRPLQVVRGGQWVDLADDAETAVAED</sequence>
<protein>
    <recommendedName>
        <fullName evidence="4">Aspartate/glutamate leucyltransferase</fullName>
        <ecNumber evidence="4">2.3.2.29</ecNumber>
    </recommendedName>
</protein>
<dbReference type="EMBL" id="JAOVZO020000003">
    <property type="protein sequence ID" value="MDC8011884.1"/>
    <property type="molecule type" value="Genomic_DNA"/>
</dbReference>
<organism evidence="7 8">
    <name type="scientific">Tahibacter soli</name>
    <dbReference type="NCBI Taxonomy" id="2983605"/>
    <lineage>
        <taxon>Bacteria</taxon>
        <taxon>Pseudomonadati</taxon>
        <taxon>Pseudomonadota</taxon>
        <taxon>Gammaproteobacteria</taxon>
        <taxon>Lysobacterales</taxon>
        <taxon>Rhodanobacteraceae</taxon>
        <taxon>Tahibacter</taxon>
    </lineage>
</organism>
<keyword evidence="1 4" id="KW-0963">Cytoplasm</keyword>
<keyword evidence="2 4" id="KW-0808">Transferase</keyword>